<organism evidence="1 2">
    <name type="scientific">Symbiodinium microadriaticum</name>
    <name type="common">Dinoflagellate</name>
    <name type="synonym">Zooxanthella microadriatica</name>
    <dbReference type="NCBI Taxonomy" id="2951"/>
    <lineage>
        <taxon>Eukaryota</taxon>
        <taxon>Sar</taxon>
        <taxon>Alveolata</taxon>
        <taxon>Dinophyceae</taxon>
        <taxon>Suessiales</taxon>
        <taxon>Symbiodiniaceae</taxon>
        <taxon>Symbiodinium</taxon>
    </lineage>
</organism>
<dbReference type="AlphaFoldDB" id="A0A1Q9DR80"/>
<comment type="caution">
    <text evidence="1">The sequence shown here is derived from an EMBL/GenBank/DDBJ whole genome shotgun (WGS) entry which is preliminary data.</text>
</comment>
<name>A0A1Q9DR80_SYMMI</name>
<protein>
    <submittedName>
        <fullName evidence="1">Uncharacterized protein</fullName>
    </submittedName>
</protein>
<keyword evidence="2" id="KW-1185">Reference proteome</keyword>
<dbReference type="OrthoDB" id="426020at2759"/>
<evidence type="ECO:0000313" key="1">
    <source>
        <dbReference type="EMBL" id="OLP97687.1"/>
    </source>
</evidence>
<sequence length="398" mass="43831">MLDWTGVLGFVECLTPPLHRRIRSWARARGEPDDCAKSLRSVLLKTMPVRTMLAALAFAPLAIARTQAAAKPVSEVVDMLKEMQTTLEKEQKADEDMYAELRGWCKENNDVKSVEVSDGQARIQELTGLAAEANASAQSLATEMSALATEVSDATAALDAARVLHGNKVDTFNDNEKSLYKDIEAVEAASTAISGGVPALMQIPEGRLKEMSAKLQDAVTRRAQRLDNTLSVRDHERLEAFFQDPAGFVKGLSLMQAPIGGELAGMFEAMKDDFNVDLKAFQDEMAKEQSTYDELMASKKEEIKARTAPRHLWCNPSIEDPMDVQPRPEGPISRLHRPVEDDEKLESKLELKSYAVWLDMCSDPIALLLQAHLSGSCHVQGISTGLYIVENMSVAQLD</sequence>
<evidence type="ECO:0000313" key="2">
    <source>
        <dbReference type="Proteomes" id="UP000186817"/>
    </source>
</evidence>
<proteinExistence type="predicted"/>
<accession>A0A1Q9DR80</accession>
<gene>
    <name evidence="1" type="ORF">AK812_SmicGene19947</name>
</gene>
<dbReference type="EMBL" id="LSRX01000425">
    <property type="protein sequence ID" value="OLP97687.1"/>
    <property type="molecule type" value="Genomic_DNA"/>
</dbReference>
<dbReference type="Proteomes" id="UP000186817">
    <property type="component" value="Unassembled WGS sequence"/>
</dbReference>
<reference evidence="1 2" key="1">
    <citation type="submission" date="2016-02" db="EMBL/GenBank/DDBJ databases">
        <title>Genome analysis of coral dinoflagellate symbionts highlights evolutionary adaptations to a symbiotic lifestyle.</title>
        <authorList>
            <person name="Aranda M."/>
            <person name="Li Y."/>
            <person name="Liew Y.J."/>
            <person name="Baumgarten S."/>
            <person name="Simakov O."/>
            <person name="Wilson M."/>
            <person name="Piel J."/>
            <person name="Ashoor H."/>
            <person name="Bougouffa S."/>
            <person name="Bajic V.B."/>
            <person name="Ryu T."/>
            <person name="Ravasi T."/>
            <person name="Bayer T."/>
            <person name="Micklem G."/>
            <person name="Kim H."/>
            <person name="Bhak J."/>
            <person name="Lajeunesse T.C."/>
            <person name="Voolstra C.R."/>
        </authorList>
    </citation>
    <scope>NUCLEOTIDE SEQUENCE [LARGE SCALE GENOMIC DNA]</scope>
    <source>
        <strain evidence="1 2">CCMP2467</strain>
    </source>
</reference>